<organism evidence="2 3">
    <name type="scientific">Streptomyces rhizosphaericus</name>
    <dbReference type="NCBI Taxonomy" id="114699"/>
    <lineage>
        <taxon>Bacteria</taxon>
        <taxon>Bacillati</taxon>
        <taxon>Actinomycetota</taxon>
        <taxon>Actinomycetes</taxon>
        <taxon>Kitasatosporales</taxon>
        <taxon>Streptomycetaceae</taxon>
        <taxon>Streptomyces</taxon>
        <taxon>Streptomyces violaceusniger group</taxon>
    </lineage>
</organism>
<evidence type="ECO:0000313" key="3">
    <source>
        <dbReference type="Proteomes" id="UP001500418"/>
    </source>
</evidence>
<comment type="caution">
    <text evidence="2">The sequence shown here is derived from an EMBL/GenBank/DDBJ whole genome shotgun (WGS) entry which is preliminary data.</text>
</comment>
<dbReference type="EMBL" id="BAAAID010000012">
    <property type="protein sequence ID" value="GAA0925959.1"/>
    <property type="molecule type" value="Genomic_DNA"/>
</dbReference>
<proteinExistence type="predicted"/>
<reference evidence="2 3" key="1">
    <citation type="journal article" date="2019" name="Int. J. Syst. Evol. Microbiol.">
        <title>The Global Catalogue of Microorganisms (GCM) 10K type strain sequencing project: providing services to taxonomists for standard genome sequencing and annotation.</title>
        <authorList>
            <consortium name="The Broad Institute Genomics Platform"/>
            <consortium name="The Broad Institute Genome Sequencing Center for Infectious Disease"/>
            <person name="Wu L."/>
            <person name="Ma J."/>
        </authorList>
    </citation>
    <scope>NUCLEOTIDE SEQUENCE [LARGE SCALE GENOMIC DNA]</scope>
    <source>
        <strain evidence="2 3">JCM 11444</strain>
    </source>
</reference>
<keyword evidence="3" id="KW-1185">Reference proteome</keyword>
<gene>
    <name evidence="2" type="ORF">GCM10009575_024880</name>
</gene>
<protein>
    <submittedName>
        <fullName evidence="2">Uncharacterized protein</fullName>
    </submittedName>
</protein>
<dbReference type="Proteomes" id="UP001500418">
    <property type="component" value="Unassembled WGS sequence"/>
</dbReference>
<name>A0ABN1PBQ3_9ACTN</name>
<feature type="region of interest" description="Disordered" evidence="1">
    <location>
        <begin position="62"/>
        <end position="88"/>
    </location>
</feature>
<accession>A0ABN1PBQ3</accession>
<evidence type="ECO:0000256" key="1">
    <source>
        <dbReference type="SAM" id="MobiDB-lite"/>
    </source>
</evidence>
<evidence type="ECO:0000313" key="2">
    <source>
        <dbReference type="EMBL" id="GAA0925959.1"/>
    </source>
</evidence>
<sequence length="88" mass="9098">MSTKPPQEAATAARLKSCWGGGGEGVLVGCSEESTRGSVTANIRTVKALLSDGSGRVVCHVASSRSPSRSNGEEASADRPGFHRPVRM</sequence>